<gene>
    <name evidence="1" type="ORF">UFOPK2282_00122</name>
</gene>
<name>A0A6J6KX94_9ZZZZ</name>
<protein>
    <submittedName>
        <fullName evidence="1">Unannotated protein</fullName>
    </submittedName>
</protein>
<evidence type="ECO:0000313" key="1">
    <source>
        <dbReference type="EMBL" id="CAB4654241.1"/>
    </source>
</evidence>
<reference evidence="1" key="1">
    <citation type="submission" date="2020-05" db="EMBL/GenBank/DDBJ databases">
        <authorList>
            <person name="Chiriac C."/>
            <person name="Salcher M."/>
            <person name="Ghai R."/>
            <person name="Kavagutti S V."/>
        </authorList>
    </citation>
    <scope>NUCLEOTIDE SEQUENCE</scope>
</reference>
<accession>A0A6J6KX94</accession>
<dbReference type="AlphaFoldDB" id="A0A6J6KX94"/>
<proteinExistence type="predicted"/>
<dbReference type="EMBL" id="CAEZWR010000008">
    <property type="protein sequence ID" value="CAB4654241.1"/>
    <property type="molecule type" value="Genomic_DNA"/>
</dbReference>
<organism evidence="1">
    <name type="scientific">freshwater metagenome</name>
    <dbReference type="NCBI Taxonomy" id="449393"/>
    <lineage>
        <taxon>unclassified sequences</taxon>
        <taxon>metagenomes</taxon>
        <taxon>ecological metagenomes</taxon>
    </lineage>
</organism>
<sequence length="54" mass="5850">MEVWPPARQRQGPTRHLRVITRGKSALLGRLLGPIHTQVLAPGGQTVLEAATGR</sequence>